<keyword evidence="4 6" id="KW-1133">Transmembrane helix</keyword>
<feature type="transmembrane region" description="Helical" evidence="6">
    <location>
        <begin position="337"/>
        <end position="356"/>
    </location>
</feature>
<dbReference type="EMBL" id="CP048685">
    <property type="protein sequence ID" value="QPJ60795.1"/>
    <property type="molecule type" value="Genomic_DNA"/>
</dbReference>
<dbReference type="Pfam" id="PF03739">
    <property type="entry name" value="LptF_LptG"/>
    <property type="match status" value="1"/>
</dbReference>
<evidence type="ECO:0000256" key="6">
    <source>
        <dbReference type="SAM" id="Phobius"/>
    </source>
</evidence>
<feature type="transmembrane region" description="Helical" evidence="6">
    <location>
        <begin position="49"/>
        <end position="79"/>
    </location>
</feature>
<name>A0A7T0FZ55_9BACT</name>
<reference evidence="7 8" key="1">
    <citation type="submission" date="2020-02" db="EMBL/GenBank/DDBJ databases">
        <title>Genomic and physiological characterization of two novel Nitrospinaceae genera.</title>
        <authorList>
            <person name="Mueller A.J."/>
            <person name="Jung M.-Y."/>
            <person name="Strachan C.R."/>
            <person name="Herbold C.W."/>
            <person name="Kirkegaard R.H."/>
            <person name="Daims H."/>
        </authorList>
    </citation>
    <scope>NUCLEOTIDE SEQUENCE [LARGE SCALE GENOMIC DNA]</scope>
    <source>
        <strain evidence="7">EB</strain>
    </source>
</reference>
<evidence type="ECO:0000256" key="3">
    <source>
        <dbReference type="ARBA" id="ARBA00022692"/>
    </source>
</evidence>
<dbReference type="InterPro" id="IPR030923">
    <property type="entry name" value="LptG"/>
</dbReference>
<feature type="transmembrane region" description="Helical" evidence="6">
    <location>
        <begin position="278"/>
        <end position="296"/>
    </location>
</feature>
<feature type="transmembrane region" description="Helical" evidence="6">
    <location>
        <begin position="7"/>
        <end position="29"/>
    </location>
</feature>
<evidence type="ECO:0000256" key="5">
    <source>
        <dbReference type="ARBA" id="ARBA00023136"/>
    </source>
</evidence>
<keyword evidence="5 6" id="KW-0472">Membrane</keyword>
<evidence type="ECO:0000256" key="1">
    <source>
        <dbReference type="ARBA" id="ARBA00004651"/>
    </source>
</evidence>
<dbReference type="PANTHER" id="PTHR33529">
    <property type="entry name" value="SLR0882 PROTEIN-RELATED"/>
    <property type="match status" value="1"/>
</dbReference>
<evidence type="ECO:0000313" key="7">
    <source>
        <dbReference type="EMBL" id="QPJ60795.1"/>
    </source>
</evidence>
<dbReference type="AlphaFoldDB" id="A0A7T0FZ55"/>
<dbReference type="KEGG" id="nli:G3M70_02375"/>
<organism evidence="7 8">
    <name type="scientific">Candidatus Nitronauta litoralis</name>
    <dbReference type="NCBI Taxonomy" id="2705533"/>
    <lineage>
        <taxon>Bacteria</taxon>
        <taxon>Pseudomonadati</taxon>
        <taxon>Nitrospinota/Tectimicrobiota group</taxon>
        <taxon>Nitrospinota</taxon>
        <taxon>Nitrospinia</taxon>
        <taxon>Nitrospinales</taxon>
        <taxon>Nitrospinaceae</taxon>
        <taxon>Candidatus Nitronauta</taxon>
    </lineage>
</organism>
<protein>
    <submittedName>
        <fullName evidence="7">LPS export ABC transporter permease LptG</fullName>
    </submittedName>
</protein>
<evidence type="ECO:0000256" key="2">
    <source>
        <dbReference type="ARBA" id="ARBA00022475"/>
    </source>
</evidence>
<feature type="transmembrane region" description="Helical" evidence="6">
    <location>
        <begin position="303"/>
        <end position="325"/>
    </location>
</feature>
<gene>
    <name evidence="7" type="primary">lptG</name>
    <name evidence="7" type="ORF">G3M70_02375</name>
</gene>
<dbReference type="PANTHER" id="PTHR33529:SF6">
    <property type="entry name" value="YJGP_YJGQ FAMILY PERMEASE"/>
    <property type="match status" value="1"/>
</dbReference>
<proteinExistence type="predicted"/>
<dbReference type="GO" id="GO:0015920">
    <property type="term" value="P:lipopolysaccharide transport"/>
    <property type="evidence" value="ECO:0007669"/>
    <property type="project" value="TreeGrafter"/>
</dbReference>
<feature type="transmembrane region" description="Helical" evidence="6">
    <location>
        <begin position="91"/>
        <end position="116"/>
    </location>
</feature>
<dbReference type="NCBIfam" id="TIGR04408">
    <property type="entry name" value="LptG_lptG"/>
    <property type="match status" value="1"/>
</dbReference>
<keyword evidence="3 6" id="KW-0812">Transmembrane</keyword>
<evidence type="ECO:0000313" key="8">
    <source>
        <dbReference type="Proteomes" id="UP000594688"/>
    </source>
</evidence>
<evidence type="ECO:0000256" key="4">
    <source>
        <dbReference type="ARBA" id="ARBA00022989"/>
    </source>
</evidence>
<dbReference type="GO" id="GO:0055085">
    <property type="term" value="P:transmembrane transport"/>
    <property type="evidence" value="ECO:0007669"/>
    <property type="project" value="InterPro"/>
</dbReference>
<comment type="subcellular location">
    <subcellularLocation>
        <location evidence="1">Cell membrane</location>
        <topology evidence="1">Multi-pass membrane protein</topology>
    </subcellularLocation>
</comment>
<dbReference type="GO" id="GO:0043190">
    <property type="term" value="C:ATP-binding cassette (ABC) transporter complex"/>
    <property type="evidence" value="ECO:0007669"/>
    <property type="project" value="InterPro"/>
</dbReference>
<accession>A0A7T0FZ55</accession>
<keyword evidence="2" id="KW-1003">Cell membrane</keyword>
<dbReference type="Proteomes" id="UP000594688">
    <property type="component" value="Chromosome"/>
</dbReference>
<sequence>MILKRYVLKYFLQTYLLTLGALISMFLIIDCFERIDEFVSRDAPMSFLFLYYLYKIPFVFFFMAPQAVLLATVVTLATLARNNEFTAMKACGIGVTGITFPILSCSLVIAFFVVLLNEFVAPITSERMNYIYYVEVRGMESQGHLQRDNIWLRSSNGSIWNISFYDPDKSLMRGVSLLYYDEEDLYMRRRVDAELVLWNGKQWEFMNGSIRYFTSKSLNKTDFFEKETFPVLESPKDFKKIQKRPEEMSLREMYRTIKANETEGLDTHQNWVDLHQKLSYPFIAVVMALIGIPLSIRSSRTGGILFCVSVSLSIGFVFSFIYAMGISLGHGGTFNPIMATWGPCFLFICIGLYLLLTMDSERMLPI</sequence>
<dbReference type="InterPro" id="IPR005495">
    <property type="entry name" value="LptG/LptF_permease"/>
</dbReference>